<gene>
    <name evidence="5" type="ORF">K7432_001122</name>
</gene>
<accession>A0ABR2X3H7</accession>
<dbReference type="Pfam" id="PF00085">
    <property type="entry name" value="Thioredoxin"/>
    <property type="match status" value="1"/>
</dbReference>
<evidence type="ECO:0000256" key="1">
    <source>
        <dbReference type="ARBA" id="ARBA00022448"/>
    </source>
</evidence>
<protein>
    <recommendedName>
        <fullName evidence="4">Thioredoxin domain-containing protein</fullName>
    </recommendedName>
</protein>
<evidence type="ECO:0000259" key="4">
    <source>
        <dbReference type="PROSITE" id="PS51352"/>
    </source>
</evidence>
<name>A0ABR2X3H7_9FUNG</name>
<dbReference type="InterPro" id="IPR017937">
    <property type="entry name" value="Thioredoxin_CS"/>
</dbReference>
<evidence type="ECO:0000313" key="6">
    <source>
        <dbReference type="Proteomes" id="UP001479436"/>
    </source>
</evidence>
<evidence type="ECO:0000256" key="3">
    <source>
        <dbReference type="ARBA" id="ARBA00023157"/>
    </source>
</evidence>
<keyword evidence="6" id="KW-1185">Reference proteome</keyword>
<evidence type="ECO:0000256" key="2">
    <source>
        <dbReference type="ARBA" id="ARBA00022982"/>
    </source>
</evidence>
<dbReference type="PANTHER" id="PTHR45663:SF11">
    <property type="entry name" value="GEO12009P1"/>
    <property type="match status" value="1"/>
</dbReference>
<dbReference type="PROSITE" id="PS00194">
    <property type="entry name" value="THIOREDOXIN_1"/>
    <property type="match status" value="1"/>
</dbReference>
<dbReference type="Gene3D" id="3.40.30.10">
    <property type="entry name" value="Glutaredoxin"/>
    <property type="match status" value="1"/>
</dbReference>
<dbReference type="PANTHER" id="PTHR45663">
    <property type="entry name" value="GEO12009P1"/>
    <property type="match status" value="1"/>
</dbReference>
<keyword evidence="1" id="KW-0813">Transport</keyword>
<dbReference type="Proteomes" id="UP001479436">
    <property type="component" value="Unassembled WGS sequence"/>
</dbReference>
<feature type="domain" description="Thioredoxin" evidence="4">
    <location>
        <begin position="10"/>
        <end position="132"/>
    </location>
</feature>
<reference evidence="5 6" key="1">
    <citation type="submission" date="2023-04" db="EMBL/GenBank/DDBJ databases">
        <title>Genome of Basidiobolus ranarum AG-B5.</title>
        <authorList>
            <person name="Stajich J.E."/>
            <person name="Carter-House D."/>
            <person name="Gryganskyi A."/>
        </authorList>
    </citation>
    <scope>NUCLEOTIDE SEQUENCE [LARGE SCALE GENOMIC DNA]</scope>
    <source>
        <strain evidence="5 6">AG-B5</strain>
    </source>
</reference>
<evidence type="ECO:0000313" key="5">
    <source>
        <dbReference type="EMBL" id="KAK9768324.1"/>
    </source>
</evidence>
<comment type="caution">
    <text evidence="5">The sequence shown here is derived from an EMBL/GenBank/DDBJ whole genome shotgun (WGS) entry which is preliminary data.</text>
</comment>
<dbReference type="PROSITE" id="PS51352">
    <property type="entry name" value="THIOREDOXIN_2"/>
    <property type="match status" value="1"/>
</dbReference>
<organism evidence="5 6">
    <name type="scientific">Basidiobolus ranarum</name>
    <dbReference type="NCBI Taxonomy" id="34480"/>
    <lineage>
        <taxon>Eukaryota</taxon>
        <taxon>Fungi</taxon>
        <taxon>Fungi incertae sedis</taxon>
        <taxon>Zoopagomycota</taxon>
        <taxon>Entomophthoromycotina</taxon>
        <taxon>Basidiobolomycetes</taxon>
        <taxon>Basidiobolales</taxon>
        <taxon>Basidiobolaceae</taxon>
        <taxon>Basidiobolus</taxon>
    </lineage>
</organism>
<keyword evidence="3" id="KW-1015">Disulfide bond</keyword>
<dbReference type="InterPro" id="IPR013766">
    <property type="entry name" value="Thioredoxin_domain"/>
</dbReference>
<keyword evidence="2" id="KW-0249">Electron transport</keyword>
<sequence length="136" mass="15421">MRTLSRAATRSFNSLRSVFLASSKEGQTVDATKDNFQEILQQYKHSVVLVYFYADWCGPCRMVSPVLKRAMKDVENVVLVKLNVDNAQEIAASFDINNLPTIITINDNQVVGRLMGMKDERTIREFIDRASKLSCN</sequence>
<dbReference type="PRINTS" id="PR00421">
    <property type="entry name" value="THIOREDOXIN"/>
</dbReference>
<proteinExistence type="predicted"/>
<dbReference type="InterPro" id="IPR036249">
    <property type="entry name" value="Thioredoxin-like_sf"/>
</dbReference>
<dbReference type="EMBL" id="JASJQH010000023">
    <property type="protein sequence ID" value="KAK9768324.1"/>
    <property type="molecule type" value="Genomic_DNA"/>
</dbReference>
<dbReference type="SUPFAM" id="SSF52833">
    <property type="entry name" value="Thioredoxin-like"/>
    <property type="match status" value="1"/>
</dbReference>
<dbReference type="CDD" id="cd02947">
    <property type="entry name" value="TRX_family"/>
    <property type="match status" value="1"/>
</dbReference>